<protein>
    <submittedName>
        <fullName evidence="1">Uncharacterized protein</fullName>
    </submittedName>
</protein>
<reference evidence="2" key="1">
    <citation type="journal article" date="2019" name="Int. J. Syst. Evol. Microbiol.">
        <title>The Global Catalogue of Microorganisms (GCM) 10K type strain sequencing project: providing services to taxonomists for standard genome sequencing and annotation.</title>
        <authorList>
            <consortium name="The Broad Institute Genomics Platform"/>
            <consortium name="The Broad Institute Genome Sequencing Center for Infectious Disease"/>
            <person name="Wu L."/>
            <person name="Ma J."/>
        </authorList>
    </citation>
    <scope>NUCLEOTIDE SEQUENCE [LARGE SCALE GENOMIC DNA]</scope>
    <source>
        <strain evidence="2">KCTC 42899</strain>
    </source>
</reference>
<sequence>MTTDDIKISSNETTLVVGITGAGSLDAAEFAALLKDFGADYKKLTRSRLMLVRYEVGSSWFSVSDILIAAGAICGQAADLIKAASNMAKFAGALRGLFSKSQSLNPQPIFTGQLLAKSLSRLTKLAAEKGAGIEVSYNADHKAGTEGFSLKMTPAQVRRCHDQQLIEGEALDSDRVAVSRVVEAPRQPPRQLRDAELLARSFSDLAAMSPAEAEGIVEAFVAALKSAGSEGILSAIASSLDGQGRSDIAAMVRKHLPRDRERVMIPRD</sequence>
<proteinExistence type="predicted"/>
<evidence type="ECO:0000313" key="1">
    <source>
        <dbReference type="EMBL" id="MFC3530401.1"/>
    </source>
</evidence>
<dbReference type="Proteomes" id="UP001595721">
    <property type="component" value="Unassembled WGS sequence"/>
</dbReference>
<accession>A0ABV7RDI0</accession>
<organism evidence="1 2">
    <name type="scientific">Paracoccus mangrovi</name>
    <dbReference type="NCBI Taxonomy" id="1715645"/>
    <lineage>
        <taxon>Bacteria</taxon>
        <taxon>Pseudomonadati</taxon>
        <taxon>Pseudomonadota</taxon>
        <taxon>Alphaproteobacteria</taxon>
        <taxon>Rhodobacterales</taxon>
        <taxon>Paracoccaceae</taxon>
        <taxon>Paracoccus</taxon>
    </lineage>
</organism>
<keyword evidence="2" id="KW-1185">Reference proteome</keyword>
<evidence type="ECO:0000313" key="2">
    <source>
        <dbReference type="Proteomes" id="UP001595721"/>
    </source>
</evidence>
<dbReference type="RefSeq" id="WP_377746606.1">
    <property type="nucleotide sequence ID" value="NZ_JBHRXJ010000025.1"/>
</dbReference>
<name>A0ABV7RDI0_9RHOB</name>
<dbReference type="EMBL" id="JBHRXJ010000025">
    <property type="protein sequence ID" value="MFC3530401.1"/>
    <property type="molecule type" value="Genomic_DNA"/>
</dbReference>
<comment type="caution">
    <text evidence="1">The sequence shown here is derived from an EMBL/GenBank/DDBJ whole genome shotgun (WGS) entry which is preliminary data.</text>
</comment>
<gene>
    <name evidence="1" type="ORF">ACFOMH_19715</name>
</gene>